<reference evidence="15" key="1">
    <citation type="submission" date="2025-08" db="UniProtKB">
        <authorList>
            <consortium name="RefSeq"/>
        </authorList>
    </citation>
    <scope>IDENTIFICATION</scope>
</reference>
<sequence>MLLLEDDPNATHIMIATGTEIAGYLRRMFMEAVPMNKFGGLAWLFLGLTSIDNLLYDDEFTSYLRNHPDKHQVQEFPILEQRNKSGRKMYVQDKIEEYSDKIFRFLDEGVFIYFCRLKGVMLGIQDTPERVAVQRGENWDEKLSQLRKNKQWYVEFYRLLKIMVHLKLGYSLYVPGLPSCAI</sequence>
<dbReference type="PANTHER" id="PTHR43314">
    <property type="match status" value="1"/>
</dbReference>
<keyword evidence="10" id="KW-0249">Electron transport</keyword>
<keyword evidence="14" id="KW-1185">Reference proteome</keyword>
<evidence type="ECO:0000256" key="12">
    <source>
        <dbReference type="ARBA" id="ARBA00047776"/>
    </source>
</evidence>
<dbReference type="InterPro" id="IPR001709">
    <property type="entry name" value="Flavoprot_Pyr_Nucl_cyt_Rdtase"/>
</dbReference>
<dbReference type="Pfam" id="PF00175">
    <property type="entry name" value="NAD_binding_1"/>
    <property type="match status" value="1"/>
</dbReference>
<gene>
    <name evidence="15" type="primary">LOC105036671</name>
</gene>
<dbReference type="FunFam" id="3.40.50.80:FF:000008">
    <property type="entry name" value="Ferredoxin--NADP reductase, chloroplastic"/>
    <property type="match status" value="1"/>
</dbReference>
<evidence type="ECO:0000313" key="15">
    <source>
        <dbReference type="RefSeq" id="XP_010910721.1"/>
    </source>
</evidence>
<dbReference type="OrthoDB" id="1922287at2759"/>
<keyword evidence="11" id="KW-0560">Oxidoreductase</keyword>
<dbReference type="Proteomes" id="UP000504607">
    <property type="component" value="Unplaced"/>
</dbReference>
<feature type="domain" description="Oxidoreductase FAD/NAD(P)-binding" evidence="13">
    <location>
        <begin position="14"/>
        <end position="118"/>
    </location>
</feature>
<dbReference type="UniPathway" id="UPA00091"/>
<evidence type="ECO:0000256" key="3">
    <source>
        <dbReference type="ARBA" id="ARBA00008312"/>
    </source>
</evidence>
<evidence type="ECO:0000256" key="9">
    <source>
        <dbReference type="ARBA" id="ARBA00022946"/>
    </source>
</evidence>
<evidence type="ECO:0000256" key="4">
    <source>
        <dbReference type="ARBA" id="ARBA00013223"/>
    </source>
</evidence>
<evidence type="ECO:0000259" key="13">
    <source>
        <dbReference type="Pfam" id="PF00175"/>
    </source>
</evidence>
<evidence type="ECO:0000256" key="7">
    <source>
        <dbReference type="ARBA" id="ARBA00022827"/>
    </source>
</evidence>
<evidence type="ECO:0000256" key="2">
    <source>
        <dbReference type="ARBA" id="ARBA00004748"/>
    </source>
</evidence>
<dbReference type="PRINTS" id="PR00371">
    <property type="entry name" value="FPNCR"/>
</dbReference>
<keyword evidence="5" id="KW-0602">Photosynthesis</keyword>
<organism evidence="14 15">
    <name type="scientific">Elaeis guineensis var. tenera</name>
    <name type="common">Oil palm</name>
    <dbReference type="NCBI Taxonomy" id="51953"/>
    <lineage>
        <taxon>Eukaryota</taxon>
        <taxon>Viridiplantae</taxon>
        <taxon>Streptophyta</taxon>
        <taxon>Embryophyta</taxon>
        <taxon>Tracheophyta</taxon>
        <taxon>Spermatophyta</taxon>
        <taxon>Magnoliopsida</taxon>
        <taxon>Liliopsida</taxon>
        <taxon>Arecaceae</taxon>
        <taxon>Arecoideae</taxon>
        <taxon>Cocoseae</taxon>
        <taxon>Elaeidinae</taxon>
        <taxon>Elaeis</taxon>
    </lineage>
</organism>
<keyword evidence="6" id="KW-0285">Flavoprotein</keyword>
<keyword evidence="7" id="KW-0274">FAD</keyword>
<dbReference type="InParanoid" id="A0A6I9QK11"/>
<dbReference type="InterPro" id="IPR039261">
    <property type="entry name" value="FNR_nucleotide-bd"/>
</dbReference>
<keyword evidence="8" id="KW-0521">NADP</keyword>
<dbReference type="AlphaFoldDB" id="A0A6I9QK11"/>
<evidence type="ECO:0000313" key="14">
    <source>
        <dbReference type="Proteomes" id="UP000504607"/>
    </source>
</evidence>
<evidence type="ECO:0000256" key="11">
    <source>
        <dbReference type="ARBA" id="ARBA00023002"/>
    </source>
</evidence>
<evidence type="ECO:0000256" key="6">
    <source>
        <dbReference type="ARBA" id="ARBA00022630"/>
    </source>
</evidence>
<proteinExistence type="inferred from homology"/>
<dbReference type="GO" id="GO:0015979">
    <property type="term" value="P:photosynthesis"/>
    <property type="evidence" value="ECO:0007669"/>
    <property type="project" value="UniProtKB-UniPathway"/>
</dbReference>
<evidence type="ECO:0000256" key="8">
    <source>
        <dbReference type="ARBA" id="ARBA00022857"/>
    </source>
</evidence>
<dbReference type="Gene3D" id="3.40.50.80">
    <property type="entry name" value="Nucleotide-binding domain of ferredoxin-NADP reductase (FNR) module"/>
    <property type="match status" value="1"/>
</dbReference>
<dbReference type="EC" id="1.18.1.2" evidence="4"/>
<dbReference type="InterPro" id="IPR015701">
    <property type="entry name" value="FNR"/>
</dbReference>
<dbReference type="RefSeq" id="XP_010910721.1">
    <property type="nucleotide sequence ID" value="XM_010912419.1"/>
</dbReference>
<dbReference type="SUPFAM" id="SSF52343">
    <property type="entry name" value="Ferredoxin reductase-like, C-terminal NADP-linked domain"/>
    <property type="match status" value="1"/>
</dbReference>
<dbReference type="InterPro" id="IPR001433">
    <property type="entry name" value="OxRdtase_FAD/NAD-bd"/>
</dbReference>
<comment type="similarity">
    <text evidence="3">Belongs to the ferredoxin--NADP reductase type 1 family.</text>
</comment>
<keyword evidence="9" id="KW-0809">Transit peptide</keyword>
<dbReference type="GO" id="GO:0004324">
    <property type="term" value="F:ferredoxin-NADP+ reductase activity"/>
    <property type="evidence" value="ECO:0007669"/>
    <property type="project" value="UniProtKB-EC"/>
</dbReference>
<comment type="catalytic activity">
    <reaction evidence="12">
        <text>2 reduced [2Fe-2S]-[ferredoxin] + NADP(+) + H(+) = 2 oxidized [2Fe-2S]-[ferredoxin] + NADPH</text>
        <dbReference type="Rhea" id="RHEA:20125"/>
        <dbReference type="Rhea" id="RHEA-COMP:10000"/>
        <dbReference type="Rhea" id="RHEA-COMP:10001"/>
        <dbReference type="ChEBI" id="CHEBI:15378"/>
        <dbReference type="ChEBI" id="CHEBI:33737"/>
        <dbReference type="ChEBI" id="CHEBI:33738"/>
        <dbReference type="ChEBI" id="CHEBI:57783"/>
        <dbReference type="ChEBI" id="CHEBI:58349"/>
        <dbReference type="EC" id="1.18.1.2"/>
    </reaction>
</comment>
<evidence type="ECO:0000256" key="10">
    <source>
        <dbReference type="ARBA" id="ARBA00022982"/>
    </source>
</evidence>
<feature type="non-terminal residue" evidence="15">
    <location>
        <position position="182"/>
    </location>
</feature>
<accession>A0A6I9QK11</accession>
<evidence type="ECO:0000256" key="5">
    <source>
        <dbReference type="ARBA" id="ARBA00022531"/>
    </source>
</evidence>
<comment type="pathway">
    <text evidence="2">Energy metabolism; photosynthesis.</text>
</comment>
<keyword evidence="10" id="KW-0813">Transport</keyword>
<name>A0A6I9QK11_ELAGV</name>
<evidence type="ECO:0000256" key="1">
    <source>
        <dbReference type="ARBA" id="ARBA00001974"/>
    </source>
</evidence>
<comment type="cofactor">
    <cofactor evidence="1">
        <name>FAD</name>
        <dbReference type="ChEBI" id="CHEBI:57692"/>
    </cofactor>
</comment>
<protein>
    <recommendedName>
        <fullName evidence="4">ferredoxin--NADP(+) reductase</fullName>
        <ecNumber evidence="4">1.18.1.2</ecNumber>
    </recommendedName>
</protein>